<proteinExistence type="predicted"/>
<reference evidence="1 2" key="1">
    <citation type="journal article" date="2013" name="Genome Announc.">
        <title>Draft Genome Sequence of an Anaerobic and Extremophilic Bacterium, Caldanaerobacter yonseiensis, Isolated from a Geothermal Hot Stream.</title>
        <authorList>
            <person name="Lee S.J."/>
            <person name="Lee Y.J."/>
            <person name="Park G.S."/>
            <person name="Kim B.C."/>
            <person name="Lee S.J."/>
            <person name="Shin J.H."/>
            <person name="Lee D.W."/>
        </authorList>
    </citation>
    <scope>NUCLEOTIDE SEQUENCE [LARGE SCALE GENOMIC DNA]</scope>
    <source>
        <strain evidence="1 2">KB-1</strain>
    </source>
</reference>
<dbReference type="AlphaFoldDB" id="U5CMK1"/>
<dbReference type="PATRIC" id="fig|1388761.3.peg.2304"/>
<accession>U5CMK1</accession>
<protein>
    <submittedName>
        <fullName evidence="1">Uncharacterized protein</fullName>
    </submittedName>
</protein>
<organism evidence="1 2">
    <name type="scientific">Caldanaerobacter subterraneus subsp. yonseiensis KB-1</name>
    <dbReference type="NCBI Taxonomy" id="1388761"/>
    <lineage>
        <taxon>Bacteria</taxon>
        <taxon>Bacillati</taxon>
        <taxon>Bacillota</taxon>
        <taxon>Clostridia</taxon>
        <taxon>Thermoanaerobacterales</taxon>
        <taxon>Thermoanaerobacteraceae</taxon>
        <taxon>Caldanaerobacter</taxon>
    </lineage>
</organism>
<comment type="caution">
    <text evidence="1">The sequence shown here is derived from an EMBL/GenBank/DDBJ whole genome shotgun (WGS) entry which is preliminary data.</text>
</comment>
<name>U5CMK1_CALSX</name>
<gene>
    <name evidence="1" type="ORF">O163_11440</name>
</gene>
<dbReference type="RefSeq" id="WP_022588589.1">
    <property type="nucleotide sequence ID" value="NZ_AXDC01000036.1"/>
</dbReference>
<evidence type="ECO:0000313" key="1">
    <source>
        <dbReference type="EMBL" id="ERM91238.1"/>
    </source>
</evidence>
<dbReference type="EMBL" id="AXDC01000036">
    <property type="protein sequence ID" value="ERM91238.1"/>
    <property type="molecule type" value="Genomic_DNA"/>
</dbReference>
<evidence type="ECO:0000313" key="2">
    <source>
        <dbReference type="Proteomes" id="UP000016856"/>
    </source>
</evidence>
<dbReference type="Proteomes" id="UP000016856">
    <property type="component" value="Unassembled WGS sequence"/>
</dbReference>
<sequence length="63" mass="7395">MKKIYLDTSVISFLEAHDAPDKEVNRINRKYGYPSVDITSPLNLIKEECEFNYERAKNNERTS</sequence>